<name>I7ME61_TETTS</name>
<evidence type="ECO:0000256" key="1">
    <source>
        <dbReference type="SAM" id="Phobius"/>
    </source>
</evidence>
<sequence length="633" mass="74909">MSQFEKNSCQSQANNMMLGSQSKQQLKGLKLIFKISILSLVIFGTILAFNLNLTRDQSVFSHENHLTGNANGRFLNSLERKELRKETLKEAQNNQVDVAYQTFYELINGLNQSILDNLNIYWVSQKSINSLQDWTDIFYRIYQNFPISAIEWMYEDQNYGFKYNPQIWMDGFLEQRNSQIDEKSISIFLINYFKLDQDKMDKFWSYTYNAFSSSLQVSENDFIRGAFNCAYSYQQEYVKSCLVAKQWADLKLGYSIANLNKTMLVEPEIAAFQKGYFKQHVNSSSLYQDIKFAQEWAVEVTKINQNTSHSLVDKDNLSFLFLNGQNYDETQNEIYLVEISERFLINQYYFGEKYLDATYLFWQYAIYMVDIFSELRNYKDGGFEVYKKSLFDSQKLSSQFQITSDNLAVNIIEALMLENFKSKNITDCKSFTYQLQQAEYLCKIQSFNNFDLQTMRTIYECQMYMLYSPQCKQYNFIYNFDVVNQVIKEVDLQMYNQYQCISKIEKCSYYEIAAKQWYNLEVIRKLPAAAVPYLPKGRDSVAQWIPNLQPYEWGYYVEKYGQTFSQPPANLTYNQTSQLLGYNILFSNNRLTQIFVIDSSFSQTYFFKDPSQLRSYFNWLASDKIHEVIYQQQ</sequence>
<proteinExistence type="predicted"/>
<dbReference type="STRING" id="312017.I7ME61"/>
<reference evidence="3" key="1">
    <citation type="journal article" date="2006" name="PLoS Biol.">
        <title>Macronuclear genome sequence of the ciliate Tetrahymena thermophila, a model eukaryote.</title>
        <authorList>
            <person name="Eisen J.A."/>
            <person name="Coyne R.S."/>
            <person name="Wu M."/>
            <person name="Wu D."/>
            <person name="Thiagarajan M."/>
            <person name="Wortman J.R."/>
            <person name="Badger J.H."/>
            <person name="Ren Q."/>
            <person name="Amedeo P."/>
            <person name="Jones K.M."/>
            <person name="Tallon L.J."/>
            <person name="Delcher A.L."/>
            <person name="Salzberg S.L."/>
            <person name="Silva J.C."/>
            <person name="Haas B.J."/>
            <person name="Majoros W.H."/>
            <person name="Farzad M."/>
            <person name="Carlton J.M."/>
            <person name="Smith R.K. Jr."/>
            <person name="Garg J."/>
            <person name="Pearlman R.E."/>
            <person name="Karrer K.M."/>
            <person name="Sun L."/>
            <person name="Manning G."/>
            <person name="Elde N.C."/>
            <person name="Turkewitz A.P."/>
            <person name="Asai D.J."/>
            <person name="Wilkes D.E."/>
            <person name="Wang Y."/>
            <person name="Cai H."/>
            <person name="Collins K."/>
            <person name="Stewart B.A."/>
            <person name="Lee S.R."/>
            <person name="Wilamowska K."/>
            <person name="Weinberg Z."/>
            <person name="Ruzzo W.L."/>
            <person name="Wloga D."/>
            <person name="Gaertig J."/>
            <person name="Frankel J."/>
            <person name="Tsao C.-C."/>
            <person name="Gorovsky M.A."/>
            <person name="Keeling P.J."/>
            <person name="Waller R.F."/>
            <person name="Patron N.J."/>
            <person name="Cherry J.M."/>
            <person name="Stover N.A."/>
            <person name="Krieger C.J."/>
            <person name="del Toro C."/>
            <person name="Ryder H.F."/>
            <person name="Williamson S.C."/>
            <person name="Barbeau R.A."/>
            <person name="Hamilton E.P."/>
            <person name="Orias E."/>
        </authorList>
    </citation>
    <scope>NUCLEOTIDE SEQUENCE [LARGE SCALE GENOMIC DNA]</scope>
    <source>
        <strain evidence="3">SB210</strain>
    </source>
</reference>
<evidence type="ECO:0000313" key="2">
    <source>
        <dbReference type="EMBL" id="EAR95014.2"/>
    </source>
</evidence>
<organism evidence="2 3">
    <name type="scientific">Tetrahymena thermophila (strain SB210)</name>
    <dbReference type="NCBI Taxonomy" id="312017"/>
    <lineage>
        <taxon>Eukaryota</taxon>
        <taxon>Sar</taxon>
        <taxon>Alveolata</taxon>
        <taxon>Ciliophora</taxon>
        <taxon>Intramacronucleata</taxon>
        <taxon>Oligohymenophorea</taxon>
        <taxon>Hymenostomatida</taxon>
        <taxon>Tetrahymenina</taxon>
        <taxon>Tetrahymenidae</taxon>
        <taxon>Tetrahymena</taxon>
    </lineage>
</organism>
<keyword evidence="1 2" id="KW-0812">Transmembrane</keyword>
<dbReference type="RefSeq" id="XP_001015259.2">
    <property type="nucleotide sequence ID" value="XM_001015259.2"/>
</dbReference>
<keyword evidence="1" id="KW-0472">Membrane</keyword>
<evidence type="ECO:0000313" key="3">
    <source>
        <dbReference type="Proteomes" id="UP000009168"/>
    </source>
</evidence>
<dbReference type="EMBL" id="GG662708">
    <property type="protein sequence ID" value="EAR95014.2"/>
    <property type="molecule type" value="Genomic_DNA"/>
</dbReference>
<dbReference type="AlphaFoldDB" id="I7ME61"/>
<dbReference type="eggNOG" id="ENOG502SJ9U">
    <property type="taxonomic scope" value="Eukaryota"/>
</dbReference>
<dbReference type="KEGG" id="tet:TTHERM_00518460"/>
<dbReference type="GeneID" id="7826958"/>
<accession>I7ME61</accession>
<dbReference type="InParanoid" id="I7ME61"/>
<keyword evidence="1" id="KW-1133">Transmembrane helix</keyword>
<feature type="transmembrane region" description="Helical" evidence="1">
    <location>
        <begin position="31"/>
        <end position="51"/>
    </location>
</feature>
<protein>
    <submittedName>
        <fullName evidence="2">Transmembrane protein, putative</fullName>
    </submittedName>
</protein>
<gene>
    <name evidence="2" type="ORF">TTHERM_00518460</name>
</gene>
<keyword evidence="3" id="KW-1185">Reference proteome</keyword>
<dbReference type="Proteomes" id="UP000009168">
    <property type="component" value="Unassembled WGS sequence"/>
</dbReference>